<evidence type="ECO:0000256" key="1">
    <source>
        <dbReference type="SAM" id="Phobius"/>
    </source>
</evidence>
<dbReference type="EMBL" id="GL348719">
    <property type="protein sequence ID" value="EFH44734.1"/>
    <property type="molecule type" value="Genomic_DNA"/>
</dbReference>
<evidence type="ECO:0000313" key="2">
    <source>
        <dbReference type="EMBL" id="EFH44734.1"/>
    </source>
</evidence>
<keyword evidence="3" id="KW-1185">Reference proteome</keyword>
<dbReference type="AlphaFoldDB" id="D7MI28"/>
<proteinExistence type="predicted"/>
<name>D7MI28_ARALL</name>
<dbReference type="HOGENOM" id="CLU_1125860_0_0_1"/>
<keyword evidence="1" id="KW-1133">Transmembrane helix</keyword>
<sequence length="247" mass="27948">MAGDLTSGPSDAPCLMESSTVHELIDQGHQLEHNSPILLWLYKKSMRSLPIDSHRTIFHETKSLKENGSMFPSLRSRWCDDCHRSFLNNLSTTPLDTEFKQLLTNNKYKAPIIRDSQEAFKNLTKDLDMLPHVLLRIQSDYRTVVLFFLADERLHLAILVPARISAMESYSTSPSLTTVTIVSSNASFVDEPSINRVIICANCLQVLMEPLSNYFIYPSLALENASLSCVLTFYLFLSLVSLNLVFI</sequence>
<dbReference type="Proteomes" id="UP000008694">
    <property type="component" value="Unassembled WGS sequence"/>
</dbReference>
<keyword evidence="1" id="KW-0812">Transmembrane</keyword>
<dbReference type="Gramene" id="scaffold_703520.1">
    <property type="protein sequence ID" value="scaffold_703520.1"/>
    <property type="gene ID" value="scaffold_703520.1"/>
</dbReference>
<reference evidence="3" key="1">
    <citation type="journal article" date="2011" name="Nat. Genet.">
        <title>The Arabidopsis lyrata genome sequence and the basis of rapid genome size change.</title>
        <authorList>
            <person name="Hu T.T."/>
            <person name="Pattyn P."/>
            <person name="Bakker E.G."/>
            <person name="Cao J."/>
            <person name="Cheng J.-F."/>
            <person name="Clark R.M."/>
            <person name="Fahlgren N."/>
            <person name="Fawcett J.A."/>
            <person name="Grimwood J."/>
            <person name="Gundlach H."/>
            <person name="Haberer G."/>
            <person name="Hollister J.D."/>
            <person name="Ossowski S."/>
            <person name="Ottilar R.P."/>
            <person name="Salamov A.A."/>
            <person name="Schneeberger K."/>
            <person name="Spannagl M."/>
            <person name="Wang X."/>
            <person name="Yang L."/>
            <person name="Nasrallah M.E."/>
            <person name="Bergelson J."/>
            <person name="Carrington J.C."/>
            <person name="Gaut B.S."/>
            <person name="Schmutz J."/>
            <person name="Mayer K.F.X."/>
            <person name="Van de Peer Y."/>
            <person name="Grigoriev I.V."/>
            <person name="Nordborg M."/>
            <person name="Weigel D."/>
            <person name="Guo Y.-L."/>
        </authorList>
    </citation>
    <scope>NUCLEOTIDE SEQUENCE [LARGE SCALE GENOMIC DNA]</scope>
    <source>
        <strain evidence="3">cv. MN47</strain>
    </source>
</reference>
<evidence type="ECO:0000313" key="3">
    <source>
        <dbReference type="Proteomes" id="UP000008694"/>
    </source>
</evidence>
<organism evidence="3">
    <name type="scientific">Arabidopsis lyrata subsp. lyrata</name>
    <name type="common">Lyre-leaved rock-cress</name>
    <dbReference type="NCBI Taxonomy" id="81972"/>
    <lineage>
        <taxon>Eukaryota</taxon>
        <taxon>Viridiplantae</taxon>
        <taxon>Streptophyta</taxon>
        <taxon>Embryophyta</taxon>
        <taxon>Tracheophyta</taxon>
        <taxon>Spermatophyta</taxon>
        <taxon>Magnoliopsida</taxon>
        <taxon>eudicotyledons</taxon>
        <taxon>Gunneridae</taxon>
        <taxon>Pentapetalae</taxon>
        <taxon>rosids</taxon>
        <taxon>malvids</taxon>
        <taxon>Brassicales</taxon>
        <taxon>Brassicaceae</taxon>
        <taxon>Camelineae</taxon>
        <taxon>Arabidopsis</taxon>
    </lineage>
</organism>
<accession>D7MI28</accession>
<keyword evidence="1" id="KW-0472">Membrane</keyword>
<protein>
    <submittedName>
        <fullName evidence="2">Uncharacterized protein</fullName>
    </submittedName>
</protein>
<feature type="transmembrane region" description="Helical" evidence="1">
    <location>
        <begin position="225"/>
        <end position="246"/>
    </location>
</feature>
<gene>
    <name evidence="2" type="ORF">ARALYDRAFT_915778</name>
</gene>